<feature type="domain" description="Ice-binding protein C-terminal" evidence="2">
    <location>
        <begin position="259"/>
        <end position="282"/>
    </location>
</feature>
<dbReference type="NCBIfam" id="NF033554">
    <property type="entry name" value="floc_PepA"/>
    <property type="match status" value="1"/>
</dbReference>
<dbReference type="AlphaFoldDB" id="D5C049"/>
<gene>
    <name evidence="3" type="ordered locus">Nhal_3248</name>
</gene>
<feature type="chain" id="PRO_5003069350" description="Ice-binding protein C-terminal domain-containing protein" evidence="1">
    <location>
        <begin position="28"/>
        <end position="289"/>
    </location>
</feature>
<dbReference type="Pfam" id="PF07589">
    <property type="entry name" value="PEP-CTERM"/>
    <property type="match status" value="1"/>
</dbReference>
<dbReference type="Proteomes" id="UP000001844">
    <property type="component" value="Chromosome"/>
</dbReference>
<reference evidence="4" key="1">
    <citation type="submission" date="2010-04" db="EMBL/GenBank/DDBJ databases">
        <title>Complete genome sequence of Nitrosococcus halophilus Nc4, a salt-adapted, aerobic obligate ammonia-oxidizing sulfur purple bacterium.</title>
        <authorList>
            <consortium name="US DOE Joint Genome Institute"/>
            <person name="Campbell M.A."/>
            <person name="Malfatti S.A."/>
            <person name="Chain P.S.G."/>
            <person name="Heidelberg J.F."/>
            <person name="Ward B.B."/>
            <person name="Klotz M.G."/>
        </authorList>
    </citation>
    <scope>NUCLEOTIDE SEQUENCE [LARGE SCALE GENOMIC DNA]</scope>
    <source>
        <strain evidence="4">Nc4</strain>
    </source>
</reference>
<dbReference type="NCBIfam" id="TIGR02595">
    <property type="entry name" value="PEP_CTERM"/>
    <property type="match status" value="1"/>
</dbReference>
<name>D5C049_NITHN</name>
<evidence type="ECO:0000259" key="2">
    <source>
        <dbReference type="Pfam" id="PF07589"/>
    </source>
</evidence>
<dbReference type="STRING" id="472759.Nhal_3248"/>
<dbReference type="eggNOG" id="ENOG5033A5T">
    <property type="taxonomic scope" value="Bacteria"/>
</dbReference>
<feature type="signal peptide" evidence="1">
    <location>
        <begin position="1"/>
        <end position="27"/>
    </location>
</feature>
<dbReference type="HOGENOM" id="CLU_989606_0_0_6"/>
<accession>D5C049</accession>
<evidence type="ECO:0000313" key="4">
    <source>
        <dbReference type="Proteomes" id="UP000001844"/>
    </source>
</evidence>
<evidence type="ECO:0000313" key="3">
    <source>
        <dbReference type="EMBL" id="ADE16296.1"/>
    </source>
</evidence>
<dbReference type="KEGG" id="nhl:Nhal_3248"/>
<evidence type="ECO:0000256" key="1">
    <source>
        <dbReference type="SAM" id="SignalP"/>
    </source>
</evidence>
<keyword evidence="4" id="KW-1185">Reference proteome</keyword>
<organism evidence="3 4">
    <name type="scientific">Nitrosococcus halophilus (strain Nc4)</name>
    <dbReference type="NCBI Taxonomy" id="472759"/>
    <lineage>
        <taxon>Bacteria</taxon>
        <taxon>Pseudomonadati</taxon>
        <taxon>Pseudomonadota</taxon>
        <taxon>Gammaproteobacteria</taxon>
        <taxon>Chromatiales</taxon>
        <taxon>Chromatiaceae</taxon>
        <taxon>Nitrosococcus</taxon>
    </lineage>
</organism>
<dbReference type="InterPro" id="IPR013424">
    <property type="entry name" value="Ice-binding_C"/>
</dbReference>
<sequence>MKSFLKIGLTVSILGGGGLLTSFSAQAAAMLDTTTATPDDGILQNFTGIDWHSNGAGWVQGFDLDDTNLAGDTDTFTLTYQAFAASINTTSPTPNLSVAPPGPGGGSYELTTYAVITETATCNNDGCSSITITLDSGTWDIFFDTSPDTDQAAGTGFLNGTNILSGTWDSGFTTFGATAPIPGGTGTGGGFLVGTVTSTNNSFVNPDLVGTELQASLQFPGQSAPDYTRPAAFGGAATGADTSTDFVLQTDTSQNFSVSVPEPNSVALVAIGLLGLSGLTRRRAKQSNR</sequence>
<dbReference type="EMBL" id="CP001798">
    <property type="protein sequence ID" value="ADE16296.1"/>
    <property type="molecule type" value="Genomic_DNA"/>
</dbReference>
<proteinExistence type="predicted"/>
<keyword evidence="1" id="KW-0732">Signal</keyword>
<dbReference type="RefSeq" id="WP_013034145.1">
    <property type="nucleotide sequence ID" value="NC_013960.1"/>
</dbReference>
<protein>
    <recommendedName>
        <fullName evidence="2">Ice-binding protein C-terminal domain-containing protein</fullName>
    </recommendedName>
</protein>